<dbReference type="Proteomes" id="UP000195402">
    <property type="component" value="Unassembled WGS sequence"/>
</dbReference>
<keyword evidence="4" id="KW-1185">Reference proteome</keyword>
<dbReference type="OrthoDB" id="72819at2759"/>
<gene>
    <name evidence="3" type="ORF">BVC80_9067g52</name>
</gene>
<dbReference type="OMA" id="NCQYRLF"/>
<evidence type="ECO:0000313" key="4">
    <source>
        <dbReference type="Proteomes" id="UP000195402"/>
    </source>
</evidence>
<dbReference type="SUPFAM" id="SSF54236">
    <property type="entry name" value="Ubiquitin-like"/>
    <property type="match status" value="1"/>
</dbReference>
<sequence length="231" mass="26390">MRSIIKQEVVLNPSFSYRKLPQQHVLNLSVLKLDGSSFDVQVAKAASVAELKLAVEKVFIQTPINGQCQISWSHVWGHFCLCFESQKLLNDKANIRSFGIKDGDQICFMRHHSLNYSPVKKRFKNTSATCEQQIKSLSGFEACEEKMEKSGGHKGDTQVESGEHHHFEDGGEDGDLGGHPEFKLSHFFRGLQKYSRRWNGGRMKTEHKLRPSKYSGHFLRVGSRLHDFRRS</sequence>
<feature type="domain" description="SNRNP25 ubiquitin-like" evidence="2">
    <location>
        <begin position="27"/>
        <end position="111"/>
    </location>
</feature>
<dbReference type="Pfam" id="PF18036">
    <property type="entry name" value="Ubiquitin_4"/>
    <property type="match status" value="1"/>
</dbReference>
<dbReference type="Gene3D" id="3.10.20.90">
    <property type="entry name" value="Phosphatidylinositol 3-kinase Catalytic Subunit, Chain A, domain 1"/>
    <property type="match status" value="1"/>
</dbReference>
<feature type="compositionally biased region" description="Basic and acidic residues" evidence="1">
    <location>
        <begin position="148"/>
        <end position="169"/>
    </location>
</feature>
<dbReference type="InterPro" id="IPR029071">
    <property type="entry name" value="Ubiquitin-like_domsf"/>
</dbReference>
<dbReference type="FunCoup" id="A0A200PNS4">
    <property type="interactions" value="375"/>
</dbReference>
<feature type="region of interest" description="Disordered" evidence="1">
    <location>
        <begin position="148"/>
        <end position="175"/>
    </location>
</feature>
<organism evidence="3 4">
    <name type="scientific">Macleaya cordata</name>
    <name type="common">Five-seeded plume-poppy</name>
    <name type="synonym">Bocconia cordata</name>
    <dbReference type="NCBI Taxonomy" id="56857"/>
    <lineage>
        <taxon>Eukaryota</taxon>
        <taxon>Viridiplantae</taxon>
        <taxon>Streptophyta</taxon>
        <taxon>Embryophyta</taxon>
        <taxon>Tracheophyta</taxon>
        <taxon>Spermatophyta</taxon>
        <taxon>Magnoliopsida</taxon>
        <taxon>Ranunculales</taxon>
        <taxon>Papaveraceae</taxon>
        <taxon>Papaveroideae</taxon>
        <taxon>Macleaya</taxon>
    </lineage>
</organism>
<evidence type="ECO:0000313" key="3">
    <source>
        <dbReference type="EMBL" id="OUZ99866.1"/>
    </source>
</evidence>
<comment type="caution">
    <text evidence="3">The sequence shown here is derived from an EMBL/GenBank/DDBJ whole genome shotgun (WGS) entry which is preliminary data.</text>
</comment>
<dbReference type="GO" id="GO:0000398">
    <property type="term" value="P:mRNA splicing, via spliceosome"/>
    <property type="evidence" value="ECO:0007669"/>
    <property type="project" value="InterPro"/>
</dbReference>
<dbReference type="PANTHER" id="PTHR14942:SF9">
    <property type="entry name" value="OS02G0188500 PROTEIN"/>
    <property type="match status" value="1"/>
</dbReference>
<dbReference type="AlphaFoldDB" id="A0A200PNS4"/>
<dbReference type="CDD" id="cd17058">
    <property type="entry name" value="Ubl_SNRNP25"/>
    <property type="match status" value="1"/>
</dbReference>
<dbReference type="PANTHER" id="PTHR14942">
    <property type="entry name" value="U11/U12 SMALL NUCLEAR RIBONUCLEOPROTEIN 25 KDA PROTEIN"/>
    <property type="match status" value="1"/>
</dbReference>
<dbReference type="InterPro" id="IPR040610">
    <property type="entry name" value="SNRNP25_ubiquitin"/>
</dbReference>
<evidence type="ECO:0000256" key="1">
    <source>
        <dbReference type="SAM" id="MobiDB-lite"/>
    </source>
</evidence>
<reference evidence="3 4" key="1">
    <citation type="journal article" date="2017" name="Mol. Plant">
        <title>The Genome of Medicinal Plant Macleaya cordata Provides New Insights into Benzylisoquinoline Alkaloids Metabolism.</title>
        <authorList>
            <person name="Liu X."/>
            <person name="Liu Y."/>
            <person name="Huang P."/>
            <person name="Ma Y."/>
            <person name="Qing Z."/>
            <person name="Tang Q."/>
            <person name="Cao H."/>
            <person name="Cheng P."/>
            <person name="Zheng Y."/>
            <person name="Yuan Z."/>
            <person name="Zhou Y."/>
            <person name="Liu J."/>
            <person name="Tang Z."/>
            <person name="Zhuo Y."/>
            <person name="Zhang Y."/>
            <person name="Yu L."/>
            <person name="Huang J."/>
            <person name="Yang P."/>
            <person name="Peng Q."/>
            <person name="Zhang J."/>
            <person name="Jiang W."/>
            <person name="Zhang Z."/>
            <person name="Lin K."/>
            <person name="Ro D.K."/>
            <person name="Chen X."/>
            <person name="Xiong X."/>
            <person name="Shang Y."/>
            <person name="Huang S."/>
            <person name="Zeng J."/>
        </authorList>
    </citation>
    <scope>NUCLEOTIDE SEQUENCE [LARGE SCALE GENOMIC DNA]</scope>
    <source>
        <strain evidence="4">cv. BLH2017</strain>
        <tissue evidence="3">Root</tissue>
    </source>
</reference>
<name>A0A200PNS4_MACCD</name>
<proteinExistence type="predicted"/>
<accession>A0A200PNS4</accession>
<evidence type="ECO:0000259" key="2">
    <source>
        <dbReference type="Pfam" id="PF18036"/>
    </source>
</evidence>
<dbReference type="InParanoid" id="A0A200PNS4"/>
<protein>
    <recommendedName>
        <fullName evidence="2">SNRNP25 ubiquitin-like domain-containing protein</fullName>
    </recommendedName>
</protein>
<dbReference type="EMBL" id="MVGT01004388">
    <property type="protein sequence ID" value="OUZ99866.1"/>
    <property type="molecule type" value="Genomic_DNA"/>
</dbReference>
<dbReference type="InterPro" id="IPR039690">
    <property type="entry name" value="SNRNP25"/>
</dbReference>